<keyword evidence="2" id="KW-0788">Thiol protease</keyword>
<feature type="compositionally biased region" description="Basic residues" evidence="3">
    <location>
        <begin position="165"/>
        <end position="174"/>
    </location>
</feature>
<evidence type="ECO:0000313" key="6">
    <source>
        <dbReference type="Proteomes" id="UP001292094"/>
    </source>
</evidence>
<dbReference type="PANTHER" id="PTHR12473:SF8">
    <property type="entry name" value="UBIQUITIN CARBOXYL-TERMINAL HYDROLASE MINDY-4-RELATED"/>
    <property type="match status" value="1"/>
</dbReference>
<dbReference type="GO" id="GO:1990380">
    <property type="term" value="F:K48-linked deubiquitinase activity"/>
    <property type="evidence" value="ECO:0007669"/>
    <property type="project" value="UniProtKB-UniRule"/>
</dbReference>
<sequence length="777" mass="85327">MHSHRQVTKEAASGDIVATAASSRPGTQESGPSTWLHENGEGGGGRRSPGLLRIDTHSNLHKRSFDDALDTFRSELKNGLASPTFSHNHLNGHTPNSLTNSRREWQHLESARSSQHQGRRSVFDAELEVDIATMAAQRDQLRGTRNVRGMMAPVISKEEESRNRSATRKLQIPRHRSDSTLDHHSTYETHQDIDLALREQEDANQGDVLGNLVVGRRTGGRGMLGGLSGVGMRPRGDYLDINARGDIMAQSMRRQSLRGSKQSLLEGLEMNGSSRASGDGASPEERLEFRGGDGGEQGYGDSRRKSVPKFIPNSHEDIQILNLQGFMDMNNYDVGGGGGGSRRRHKKKRVRRCSDSGGVLDRAREAYKFNTKPPRRKRSHKSYSSDDDGEMVLRDVDEIDTKVAGLVLGPEKIVGKEPVGHPITLEEAGALRSLLTGSPGQSLPTEWLAQNFIQNSNPNLSYGLIQKKARPCGVLACVQAYLIKVLVFGSTVIQVPIPVSPLRPSQREWQWALSAALTEILWKAGQGQKAILATPGPFPSFTETGTGQWTRDGLTENLIIGEYATPGLLQEAMTRLLPALTSESGPGCVILLYSLILTRGITNIHTDMDPGGGHLINAHGYSSQEIVNLFLVGRAATNTFDGERTIGSDHSADTMVLKGITTRAEIGMLSLFEHYDCYKVGSYLKTPQYPVWVVCCESHYSCLFSRDTTATSDTPASHSFDVYYYDGLAMQEDEIRLTIADLDEDKGDPPIVPPLENCIRTKWKDVAINWNGTDPIL</sequence>
<feature type="region of interest" description="Disordered" evidence="3">
    <location>
        <begin position="157"/>
        <end position="187"/>
    </location>
</feature>
<dbReference type="Proteomes" id="UP001292094">
    <property type="component" value="Unassembled WGS sequence"/>
</dbReference>
<dbReference type="SMART" id="SM01174">
    <property type="entry name" value="DUF4205"/>
    <property type="match status" value="1"/>
</dbReference>
<dbReference type="PANTHER" id="PTHR12473">
    <property type="entry name" value="UBIQUITIN CARBOXYL-TERMINAL HYDROLASE MINDY-4-RELATED"/>
    <property type="match status" value="1"/>
</dbReference>
<feature type="region of interest" description="Disordered" evidence="3">
    <location>
        <begin position="334"/>
        <end position="389"/>
    </location>
</feature>
<evidence type="ECO:0000259" key="4">
    <source>
        <dbReference type="SMART" id="SM01174"/>
    </source>
</evidence>
<feature type="region of interest" description="Disordered" evidence="3">
    <location>
        <begin position="1"/>
        <end position="52"/>
    </location>
</feature>
<evidence type="ECO:0000256" key="3">
    <source>
        <dbReference type="SAM" id="MobiDB-lite"/>
    </source>
</evidence>
<comment type="function">
    <text evidence="2">Hydrolase that can remove 'Lys-48'-linked conjugated ubiquitin from proteins.</text>
</comment>
<keyword evidence="2" id="KW-0645">Protease</keyword>
<comment type="caution">
    <text evidence="5">The sequence shown here is derived from an EMBL/GenBank/DDBJ whole genome shotgun (WGS) entry which is preliminary data.</text>
</comment>
<dbReference type="AlphaFoldDB" id="A0AAE1NSY2"/>
<keyword evidence="2" id="KW-0833">Ubl conjugation pathway</keyword>
<feature type="compositionally biased region" description="Basic and acidic residues" evidence="3">
    <location>
        <begin position="175"/>
        <end position="187"/>
    </location>
</feature>
<feature type="region of interest" description="Disordered" evidence="3">
    <location>
        <begin position="266"/>
        <end position="311"/>
    </location>
</feature>
<dbReference type="EC" id="3.4.19.12" evidence="2"/>
<proteinExistence type="inferred from homology"/>
<dbReference type="InterPro" id="IPR025257">
    <property type="entry name" value="MINDY-3/4_CD"/>
</dbReference>
<evidence type="ECO:0000313" key="5">
    <source>
        <dbReference type="EMBL" id="KAK4294747.1"/>
    </source>
</evidence>
<organism evidence="5 6">
    <name type="scientific">Petrolisthes manimaculis</name>
    <dbReference type="NCBI Taxonomy" id="1843537"/>
    <lineage>
        <taxon>Eukaryota</taxon>
        <taxon>Metazoa</taxon>
        <taxon>Ecdysozoa</taxon>
        <taxon>Arthropoda</taxon>
        <taxon>Crustacea</taxon>
        <taxon>Multicrustacea</taxon>
        <taxon>Malacostraca</taxon>
        <taxon>Eumalacostraca</taxon>
        <taxon>Eucarida</taxon>
        <taxon>Decapoda</taxon>
        <taxon>Pleocyemata</taxon>
        <taxon>Anomura</taxon>
        <taxon>Galatheoidea</taxon>
        <taxon>Porcellanidae</taxon>
        <taxon>Petrolisthes</taxon>
    </lineage>
</organism>
<feature type="compositionally biased region" description="Polar residues" evidence="3">
    <location>
        <begin position="20"/>
        <end position="33"/>
    </location>
</feature>
<keyword evidence="6" id="KW-1185">Reference proteome</keyword>
<dbReference type="InterPro" id="IPR039785">
    <property type="entry name" value="MINY3/4"/>
</dbReference>
<dbReference type="GO" id="GO:0071108">
    <property type="term" value="P:protein K48-linked deubiquitination"/>
    <property type="evidence" value="ECO:0007669"/>
    <property type="project" value="InterPro"/>
</dbReference>
<protein>
    <recommendedName>
        <fullName evidence="2">Ubiquitin carboxyl-terminal hydrolase MINDY</fullName>
        <ecNumber evidence="2">3.4.19.12</ecNumber>
    </recommendedName>
</protein>
<accession>A0AAE1NSY2</accession>
<dbReference type="EMBL" id="JAWZYT010004208">
    <property type="protein sequence ID" value="KAK4294747.1"/>
    <property type="molecule type" value="Genomic_DNA"/>
</dbReference>
<evidence type="ECO:0000256" key="1">
    <source>
        <dbReference type="ARBA" id="ARBA00011074"/>
    </source>
</evidence>
<dbReference type="GO" id="GO:0006508">
    <property type="term" value="P:proteolysis"/>
    <property type="evidence" value="ECO:0007669"/>
    <property type="project" value="UniProtKB-KW"/>
</dbReference>
<feature type="compositionally biased region" description="Basic and acidic residues" evidence="3">
    <location>
        <begin position="283"/>
        <end position="293"/>
    </location>
</feature>
<name>A0AAE1NSY2_9EUCA</name>
<evidence type="ECO:0000256" key="2">
    <source>
        <dbReference type="RuleBase" id="RU367088"/>
    </source>
</evidence>
<feature type="domain" description="Deubiquitinating enzyme MINDY-3/4 conserved" evidence="4">
    <location>
        <begin position="432"/>
        <end position="772"/>
    </location>
</feature>
<reference evidence="5" key="1">
    <citation type="submission" date="2023-11" db="EMBL/GenBank/DDBJ databases">
        <title>Genome assemblies of two species of porcelain crab, Petrolisthes cinctipes and Petrolisthes manimaculis (Anomura: Porcellanidae).</title>
        <authorList>
            <person name="Angst P."/>
        </authorList>
    </citation>
    <scope>NUCLEOTIDE SEQUENCE</scope>
    <source>
        <strain evidence="5">PB745_02</strain>
        <tissue evidence="5">Gill</tissue>
    </source>
</reference>
<gene>
    <name evidence="5" type="ORF">Pmani_032645</name>
</gene>
<comment type="similarity">
    <text evidence="1 2">Belongs to the MINDY deubiquitinase family. FAM188 subfamily.</text>
</comment>
<comment type="catalytic activity">
    <reaction evidence="2">
        <text>Thiol-dependent hydrolysis of ester, thioester, amide, peptide and isopeptide bonds formed by the C-terminal Gly of ubiquitin (a 76-residue protein attached to proteins as an intracellular targeting signal).</text>
        <dbReference type="EC" id="3.4.19.12"/>
    </reaction>
</comment>
<feature type="compositionally biased region" description="Basic residues" evidence="3">
    <location>
        <begin position="341"/>
        <end position="351"/>
    </location>
</feature>
<dbReference type="Pfam" id="PF13898">
    <property type="entry name" value="MINDY-3_4_CD"/>
    <property type="match status" value="1"/>
</dbReference>
<dbReference type="GO" id="GO:0004843">
    <property type="term" value="F:cysteine-type deubiquitinase activity"/>
    <property type="evidence" value="ECO:0007669"/>
    <property type="project" value="UniProtKB-UniRule"/>
</dbReference>
<keyword evidence="2" id="KW-0378">Hydrolase</keyword>